<protein>
    <recommendedName>
        <fullName evidence="5">FYVE-type domain-containing protein</fullName>
    </recommendedName>
</protein>
<dbReference type="SMART" id="SM00064">
    <property type="entry name" value="FYVE"/>
    <property type="match status" value="1"/>
</dbReference>
<comment type="caution">
    <text evidence="6">The sequence shown here is derived from an EMBL/GenBank/DDBJ whole genome shotgun (WGS) entry which is preliminary data.</text>
</comment>
<dbReference type="PROSITE" id="PS50178">
    <property type="entry name" value="ZF_FYVE"/>
    <property type="match status" value="1"/>
</dbReference>
<evidence type="ECO:0000256" key="1">
    <source>
        <dbReference type="ARBA" id="ARBA00022723"/>
    </source>
</evidence>
<dbReference type="Gene3D" id="3.30.40.10">
    <property type="entry name" value="Zinc/RING finger domain, C3HC4 (zinc finger)"/>
    <property type="match status" value="1"/>
</dbReference>
<dbReference type="InterPro" id="IPR000306">
    <property type="entry name" value="Znf_FYVE"/>
</dbReference>
<dbReference type="InterPro" id="IPR011011">
    <property type="entry name" value="Znf_FYVE_PHD"/>
</dbReference>
<evidence type="ECO:0000256" key="2">
    <source>
        <dbReference type="ARBA" id="ARBA00022771"/>
    </source>
</evidence>
<organism evidence="6 7">
    <name type="scientific">Papaver atlanticum</name>
    <dbReference type="NCBI Taxonomy" id="357466"/>
    <lineage>
        <taxon>Eukaryota</taxon>
        <taxon>Viridiplantae</taxon>
        <taxon>Streptophyta</taxon>
        <taxon>Embryophyta</taxon>
        <taxon>Tracheophyta</taxon>
        <taxon>Spermatophyta</taxon>
        <taxon>Magnoliopsida</taxon>
        <taxon>Ranunculales</taxon>
        <taxon>Papaveraceae</taxon>
        <taxon>Papaveroideae</taxon>
        <taxon>Papaver</taxon>
    </lineage>
</organism>
<proteinExistence type="predicted"/>
<gene>
    <name evidence="6" type="ORF">MKW98_023717</name>
</gene>
<keyword evidence="2 4" id="KW-0863">Zinc-finger</keyword>
<sequence length="69" mass="7959">MNIDSKLKTASDFLKHHCRRCGGIFCGSCTQQRMLLRGQGDSPVRMCDPCKKRRMSRRGRRGVEKRKCS</sequence>
<keyword evidence="1" id="KW-0479">Metal-binding</keyword>
<dbReference type="InterPro" id="IPR017455">
    <property type="entry name" value="Znf_FYVE-rel"/>
</dbReference>
<dbReference type="SUPFAM" id="SSF57903">
    <property type="entry name" value="FYVE/PHD zinc finger"/>
    <property type="match status" value="1"/>
</dbReference>
<evidence type="ECO:0000256" key="3">
    <source>
        <dbReference type="ARBA" id="ARBA00022833"/>
    </source>
</evidence>
<accession>A0AAD4XNB8</accession>
<dbReference type="InterPro" id="IPR013083">
    <property type="entry name" value="Znf_RING/FYVE/PHD"/>
</dbReference>
<name>A0AAD4XNB8_9MAGN</name>
<feature type="domain" description="FYVE-type" evidence="5">
    <location>
        <begin position="15"/>
        <end position="55"/>
    </location>
</feature>
<dbReference type="Proteomes" id="UP001202328">
    <property type="component" value="Unassembled WGS sequence"/>
</dbReference>
<keyword evidence="7" id="KW-1185">Reference proteome</keyword>
<dbReference type="PANTHER" id="PTHR47553:SF1">
    <property type="entry name" value="RING_FYVE_PHD ZINC FINGER SUPERFAMILY PROTEIN"/>
    <property type="match status" value="1"/>
</dbReference>
<evidence type="ECO:0000313" key="6">
    <source>
        <dbReference type="EMBL" id="KAI3928116.1"/>
    </source>
</evidence>
<evidence type="ECO:0000256" key="4">
    <source>
        <dbReference type="PROSITE-ProRule" id="PRU00091"/>
    </source>
</evidence>
<dbReference type="AlphaFoldDB" id="A0AAD4XNB8"/>
<dbReference type="PANTHER" id="PTHR47553">
    <property type="entry name" value="MYOSIN-11"/>
    <property type="match status" value="1"/>
</dbReference>
<keyword evidence="3" id="KW-0862">Zinc</keyword>
<dbReference type="Pfam" id="PF01363">
    <property type="entry name" value="FYVE"/>
    <property type="match status" value="1"/>
</dbReference>
<dbReference type="EMBL" id="JAJJMB010007708">
    <property type="protein sequence ID" value="KAI3928116.1"/>
    <property type="molecule type" value="Genomic_DNA"/>
</dbReference>
<reference evidence="6" key="1">
    <citation type="submission" date="2022-04" db="EMBL/GenBank/DDBJ databases">
        <title>A functionally conserved STORR gene fusion in Papaver species that diverged 16.8 million years ago.</title>
        <authorList>
            <person name="Catania T."/>
        </authorList>
    </citation>
    <scope>NUCLEOTIDE SEQUENCE</scope>
    <source>
        <strain evidence="6">S-188037</strain>
    </source>
</reference>
<evidence type="ECO:0000313" key="7">
    <source>
        <dbReference type="Proteomes" id="UP001202328"/>
    </source>
</evidence>
<evidence type="ECO:0000259" key="5">
    <source>
        <dbReference type="PROSITE" id="PS50178"/>
    </source>
</evidence>
<dbReference type="GO" id="GO:0008270">
    <property type="term" value="F:zinc ion binding"/>
    <property type="evidence" value="ECO:0007669"/>
    <property type="project" value="UniProtKB-KW"/>
</dbReference>